<comment type="similarity">
    <text evidence="4">Belongs to the HPF/YfiA ribosome-associated protein family. Long HPF subfamily.</text>
</comment>
<dbReference type="InterPro" id="IPR032528">
    <property type="entry name" value="Ribosom_S30AE_C"/>
</dbReference>
<evidence type="ECO:0000256" key="2">
    <source>
        <dbReference type="ARBA" id="ARBA00038695"/>
    </source>
</evidence>
<evidence type="ECO:0000256" key="3">
    <source>
        <dbReference type="ARBA" id="ARBA00041148"/>
    </source>
</evidence>
<sequence length="185" mass="21091">MQVNITFRHLDPTEALKAHVKGRVEHVQRYIDRPSEAHAVLHVENLYHHAEITVKAGRFLLRGTAKSQDMYASIDQAADKIEKQLKKHKEKIHDRHKSAPGTSELAAVEVRHDVIDIIDHPERPSHRVVRSTQFQAKPMSLDEAILQLDLLDANFYVFQNADDRAINVVYRRDDGNVGLIEARGA</sequence>
<dbReference type="Pfam" id="PF02482">
    <property type="entry name" value="Ribosomal_S30AE"/>
    <property type="match status" value="1"/>
</dbReference>
<evidence type="ECO:0000313" key="6">
    <source>
        <dbReference type="EMBL" id="BDG03280.1"/>
    </source>
</evidence>
<dbReference type="Pfam" id="PF16321">
    <property type="entry name" value="Ribosom_S30AE_C"/>
    <property type="match status" value="1"/>
</dbReference>
<dbReference type="CDD" id="cd00552">
    <property type="entry name" value="RaiA"/>
    <property type="match status" value="1"/>
</dbReference>
<name>A0ABM7WUX0_9BACT</name>
<evidence type="ECO:0000256" key="1">
    <source>
        <dbReference type="ARBA" id="ARBA00022845"/>
    </source>
</evidence>
<dbReference type="InterPro" id="IPR036567">
    <property type="entry name" value="RHF-like"/>
</dbReference>
<dbReference type="PANTHER" id="PTHR33231:SF1">
    <property type="entry name" value="30S RIBOSOMAL PROTEIN"/>
    <property type="match status" value="1"/>
</dbReference>
<reference evidence="7" key="1">
    <citation type="journal article" date="2022" name="Int. J. Syst. Evol. Microbiol.">
        <title>Anaeromyxobacter oryzae sp. nov., Anaeromyxobacter diazotrophicus sp. nov. and Anaeromyxobacter paludicola sp. nov., isolated from paddy soils.</title>
        <authorList>
            <person name="Itoh H."/>
            <person name="Xu Z."/>
            <person name="Mise K."/>
            <person name="Masuda Y."/>
            <person name="Ushijima N."/>
            <person name="Hayakawa C."/>
            <person name="Shiratori Y."/>
            <person name="Senoo K."/>
        </authorList>
    </citation>
    <scope>NUCLEOTIDE SEQUENCE [LARGE SCALE GENOMIC DNA]</scope>
    <source>
        <strain evidence="7">Red232</strain>
    </source>
</reference>
<feature type="domain" description="Sigma 54 modulation/S30EA ribosomal protein C-terminal" evidence="5">
    <location>
        <begin position="125"/>
        <end position="179"/>
    </location>
</feature>
<gene>
    <name evidence="6" type="primary">raiA</name>
    <name evidence="4" type="synonym">hpf</name>
    <name evidence="6" type="ORF">AMOR_22760</name>
</gene>
<proteinExistence type="inferred from homology"/>
<dbReference type="RefSeq" id="WP_248361153.1">
    <property type="nucleotide sequence ID" value="NZ_AP025591.1"/>
</dbReference>
<dbReference type="InterPro" id="IPR034694">
    <property type="entry name" value="HPF_long/plastid"/>
</dbReference>
<dbReference type="InterPro" id="IPR050574">
    <property type="entry name" value="HPF/YfiA_ribosome-assoc"/>
</dbReference>
<protein>
    <recommendedName>
        <fullName evidence="3 4">Ribosome hibernation promoting factor</fullName>
        <shortName evidence="4">HPF</shortName>
    </recommendedName>
</protein>
<dbReference type="InterPro" id="IPR038416">
    <property type="entry name" value="Ribosom_S30AE_C_sf"/>
</dbReference>
<dbReference type="SUPFAM" id="SSF69754">
    <property type="entry name" value="Ribosome binding protein Y (YfiA homologue)"/>
    <property type="match status" value="1"/>
</dbReference>
<comment type="function">
    <text evidence="4">Required for dimerization of active 70S ribosomes into 100S ribosomes in stationary phase; 100S ribosomes are translationally inactive and sometimes present during exponential growth.</text>
</comment>
<dbReference type="Gene3D" id="3.30.160.100">
    <property type="entry name" value="Ribosome hibernation promotion factor-like"/>
    <property type="match status" value="1"/>
</dbReference>
<comment type="subcellular location">
    <subcellularLocation>
        <location evidence="4">Cytoplasm</location>
    </subcellularLocation>
</comment>
<dbReference type="Proteomes" id="UP001162891">
    <property type="component" value="Chromosome"/>
</dbReference>
<organism evidence="6 7">
    <name type="scientific">Anaeromyxobacter oryzae</name>
    <dbReference type="NCBI Taxonomy" id="2918170"/>
    <lineage>
        <taxon>Bacteria</taxon>
        <taxon>Pseudomonadati</taxon>
        <taxon>Myxococcota</taxon>
        <taxon>Myxococcia</taxon>
        <taxon>Myxococcales</taxon>
        <taxon>Cystobacterineae</taxon>
        <taxon>Anaeromyxobacteraceae</taxon>
        <taxon>Anaeromyxobacter</taxon>
    </lineage>
</organism>
<keyword evidence="7" id="KW-1185">Reference proteome</keyword>
<keyword evidence="1 4" id="KW-0810">Translation regulation</keyword>
<dbReference type="PANTHER" id="PTHR33231">
    <property type="entry name" value="30S RIBOSOMAL PROTEIN"/>
    <property type="match status" value="1"/>
</dbReference>
<dbReference type="Gene3D" id="3.30.505.50">
    <property type="entry name" value="Sigma 54 modulation/S30EA ribosomal protein, C-terminal domain"/>
    <property type="match status" value="1"/>
</dbReference>
<dbReference type="InterPro" id="IPR003489">
    <property type="entry name" value="RHF/RaiA"/>
</dbReference>
<comment type="subunit">
    <text evidence="4">Interacts with 100S ribosomes.</text>
</comment>
<dbReference type="NCBIfam" id="TIGR00741">
    <property type="entry name" value="yfiA"/>
    <property type="match status" value="1"/>
</dbReference>
<evidence type="ECO:0000256" key="4">
    <source>
        <dbReference type="HAMAP-Rule" id="MF_00839"/>
    </source>
</evidence>
<keyword evidence="4" id="KW-0963">Cytoplasm</keyword>
<accession>A0ABM7WUX0</accession>
<comment type="subunit">
    <text evidence="2">Associates exclusively with 100S ribosomes, which are dimers of 70S ribosomes.</text>
</comment>
<dbReference type="EMBL" id="AP025591">
    <property type="protein sequence ID" value="BDG03280.1"/>
    <property type="molecule type" value="Genomic_DNA"/>
</dbReference>
<evidence type="ECO:0000259" key="5">
    <source>
        <dbReference type="Pfam" id="PF16321"/>
    </source>
</evidence>
<evidence type="ECO:0000313" key="7">
    <source>
        <dbReference type="Proteomes" id="UP001162891"/>
    </source>
</evidence>
<dbReference type="HAMAP" id="MF_00839">
    <property type="entry name" value="HPF"/>
    <property type="match status" value="1"/>
</dbReference>